<dbReference type="RefSeq" id="WP_083255876.1">
    <property type="nucleotide sequence ID" value="NZ_MCRJ01000136.1"/>
</dbReference>
<keyword evidence="2" id="KW-0812">Transmembrane</keyword>
<sequence length="433" mass="44736">MGLSIKVKMPVVIVGLALVSAAAMGFIGWQGARGALAEAAVERLSLAADGRKDLMEAVARRVRLDLVNIAETSLVGSSIRDLDANLELNPAEFEKNKAYFSGAAEEVAAKDGADSGTMYGFRHAKIHALVAEARKRGGYADILLLSPEGRVIYSVAKGADFALRQGDPDLAGTALARLYTTMNADPAQPAVEDFAAYAPGGDRPSAFVGQAISRRSNAAMNAAQKVELAGFVVLRLDPVTFNAVLSDRRNLGSTGETVAIGPDGLLRSDAPGGEANAGDPISGLGLDALPPVGEAVSFARAGVPYMAIASQADVLGKQWTLVAAQSVDEAFAAVGAMTRTMLITAGVLLVLTVLAGLLAARSVTRPLAGLTGTLQAMAAGRTDVSISGVERRDEIGAIARAVGAIREMSAEEARRRVDTDARSAAAARRSAGR</sequence>
<comment type="caution">
    <text evidence="4">The sequence shown here is derived from an EMBL/GenBank/DDBJ whole genome shotgun (WGS) entry which is preliminary data.</text>
</comment>
<feature type="transmembrane region" description="Helical" evidence="2">
    <location>
        <begin position="341"/>
        <end position="360"/>
    </location>
</feature>
<feature type="compositionally biased region" description="Basic and acidic residues" evidence="1">
    <location>
        <begin position="411"/>
        <end position="421"/>
    </location>
</feature>
<keyword evidence="2" id="KW-1133">Transmembrane helix</keyword>
<dbReference type="PANTHER" id="PTHR32089">
    <property type="entry name" value="METHYL-ACCEPTING CHEMOTAXIS PROTEIN MCPB"/>
    <property type="match status" value="1"/>
</dbReference>
<dbReference type="SUPFAM" id="SSF158472">
    <property type="entry name" value="HAMP domain-like"/>
    <property type="match status" value="1"/>
</dbReference>
<dbReference type="Gene3D" id="6.10.340.10">
    <property type="match status" value="1"/>
</dbReference>
<dbReference type="GO" id="GO:0016020">
    <property type="term" value="C:membrane"/>
    <property type="evidence" value="ECO:0007669"/>
    <property type="project" value="InterPro"/>
</dbReference>
<proteinExistence type="predicted"/>
<dbReference type="InterPro" id="IPR003660">
    <property type="entry name" value="HAMP_dom"/>
</dbReference>
<protein>
    <submittedName>
        <fullName evidence="4">HAMP domain protein</fullName>
    </submittedName>
</protein>
<evidence type="ECO:0000259" key="3">
    <source>
        <dbReference type="PROSITE" id="PS50885"/>
    </source>
</evidence>
<organism evidence="4 5">
    <name type="scientific">Methylobrevis pamukkalensis</name>
    <dbReference type="NCBI Taxonomy" id="1439726"/>
    <lineage>
        <taxon>Bacteria</taxon>
        <taxon>Pseudomonadati</taxon>
        <taxon>Pseudomonadota</taxon>
        <taxon>Alphaproteobacteria</taxon>
        <taxon>Hyphomicrobiales</taxon>
        <taxon>Pleomorphomonadaceae</taxon>
        <taxon>Methylobrevis</taxon>
    </lineage>
</organism>
<gene>
    <name evidence="4" type="ORF">A6302_03939</name>
</gene>
<reference evidence="4 5" key="1">
    <citation type="submission" date="2016-07" db="EMBL/GenBank/DDBJ databases">
        <title>Draft Genome Sequence of Methylobrevis pamukkalensis PK2.</title>
        <authorList>
            <person name="Vasilenko O.V."/>
            <person name="Doronina N.V."/>
            <person name="Shmareva M.N."/>
            <person name="Tarlachkov S.V."/>
            <person name="Mustakhimov I."/>
            <person name="Trotsenko Y.A."/>
        </authorList>
    </citation>
    <scope>NUCLEOTIDE SEQUENCE [LARGE SCALE GENOMIC DNA]</scope>
    <source>
        <strain evidence="4 5">PK2</strain>
    </source>
</reference>
<dbReference type="PROSITE" id="PS50885">
    <property type="entry name" value="HAMP"/>
    <property type="match status" value="1"/>
</dbReference>
<evidence type="ECO:0000256" key="1">
    <source>
        <dbReference type="SAM" id="MobiDB-lite"/>
    </source>
</evidence>
<dbReference type="AlphaFoldDB" id="A0A1E3GXL0"/>
<dbReference type="Pfam" id="PF00672">
    <property type="entry name" value="HAMP"/>
    <property type="match status" value="1"/>
</dbReference>
<feature type="domain" description="HAMP" evidence="3">
    <location>
        <begin position="361"/>
        <end position="414"/>
    </location>
</feature>
<keyword evidence="5" id="KW-1185">Reference proteome</keyword>
<dbReference type="PANTHER" id="PTHR32089:SF112">
    <property type="entry name" value="LYSOZYME-LIKE PROTEIN-RELATED"/>
    <property type="match status" value="1"/>
</dbReference>
<dbReference type="Proteomes" id="UP000094622">
    <property type="component" value="Unassembled WGS sequence"/>
</dbReference>
<accession>A0A1E3GXL0</accession>
<dbReference type="CDD" id="cd06225">
    <property type="entry name" value="HAMP"/>
    <property type="match status" value="1"/>
</dbReference>
<dbReference type="GO" id="GO:0007165">
    <property type="term" value="P:signal transduction"/>
    <property type="evidence" value="ECO:0007669"/>
    <property type="project" value="InterPro"/>
</dbReference>
<feature type="region of interest" description="Disordered" evidence="1">
    <location>
        <begin position="411"/>
        <end position="433"/>
    </location>
</feature>
<feature type="compositionally biased region" description="Low complexity" evidence="1">
    <location>
        <begin position="422"/>
        <end position="433"/>
    </location>
</feature>
<dbReference type="EMBL" id="MCRJ01000136">
    <property type="protein sequence ID" value="ODN68763.1"/>
    <property type="molecule type" value="Genomic_DNA"/>
</dbReference>
<evidence type="ECO:0000313" key="4">
    <source>
        <dbReference type="EMBL" id="ODN68763.1"/>
    </source>
</evidence>
<name>A0A1E3GXL0_9HYPH</name>
<evidence type="ECO:0000313" key="5">
    <source>
        <dbReference type="Proteomes" id="UP000094622"/>
    </source>
</evidence>
<dbReference type="OrthoDB" id="8320983at2"/>
<dbReference type="SMART" id="SM00304">
    <property type="entry name" value="HAMP"/>
    <property type="match status" value="1"/>
</dbReference>
<keyword evidence="2" id="KW-0472">Membrane</keyword>
<evidence type="ECO:0000256" key="2">
    <source>
        <dbReference type="SAM" id="Phobius"/>
    </source>
</evidence>